<dbReference type="AlphaFoldDB" id="A0A498HZ90"/>
<dbReference type="Proteomes" id="UP000290289">
    <property type="component" value="Chromosome 15"/>
</dbReference>
<evidence type="ECO:0000313" key="2">
    <source>
        <dbReference type="Proteomes" id="UP000290289"/>
    </source>
</evidence>
<name>A0A498HZ90_MALDO</name>
<accession>A0A498HZ90</accession>
<dbReference type="EMBL" id="RDQH01000341">
    <property type="protein sequence ID" value="RXH74925.1"/>
    <property type="molecule type" value="Genomic_DNA"/>
</dbReference>
<comment type="caution">
    <text evidence="1">The sequence shown here is derived from an EMBL/GenBank/DDBJ whole genome shotgun (WGS) entry which is preliminary data.</text>
</comment>
<proteinExistence type="predicted"/>
<organism evidence="1 2">
    <name type="scientific">Malus domestica</name>
    <name type="common">Apple</name>
    <name type="synonym">Pyrus malus</name>
    <dbReference type="NCBI Taxonomy" id="3750"/>
    <lineage>
        <taxon>Eukaryota</taxon>
        <taxon>Viridiplantae</taxon>
        <taxon>Streptophyta</taxon>
        <taxon>Embryophyta</taxon>
        <taxon>Tracheophyta</taxon>
        <taxon>Spermatophyta</taxon>
        <taxon>Magnoliopsida</taxon>
        <taxon>eudicotyledons</taxon>
        <taxon>Gunneridae</taxon>
        <taxon>Pentapetalae</taxon>
        <taxon>rosids</taxon>
        <taxon>fabids</taxon>
        <taxon>Rosales</taxon>
        <taxon>Rosaceae</taxon>
        <taxon>Amygdaloideae</taxon>
        <taxon>Maleae</taxon>
        <taxon>Malus</taxon>
    </lineage>
</organism>
<protein>
    <submittedName>
        <fullName evidence="1">Uncharacterized protein</fullName>
    </submittedName>
</protein>
<reference evidence="1 2" key="1">
    <citation type="submission" date="2018-10" db="EMBL/GenBank/DDBJ databases">
        <title>A high-quality apple genome assembly.</title>
        <authorList>
            <person name="Hu J."/>
        </authorList>
    </citation>
    <scope>NUCLEOTIDE SEQUENCE [LARGE SCALE GENOMIC DNA]</scope>
    <source>
        <strain evidence="2">cv. HFTH1</strain>
        <tissue evidence="1">Young leaf</tissue>
    </source>
</reference>
<sequence length="133" mass="14968">MIRNKYRLHWSRPLSSLSKFSTIGTGDQKSHPAIFEMAELVGGGIVGTMCSELDRINGSRFGVTDPQIEELNKKLKFSNQETDRLKKTLSEGVKLLANAPTIPSGTRRLNIQTNSPLWTSLPVERKKFQVKRL</sequence>
<gene>
    <name evidence="1" type="ORF">DVH24_029646</name>
</gene>
<evidence type="ECO:0000313" key="1">
    <source>
        <dbReference type="EMBL" id="RXH74925.1"/>
    </source>
</evidence>
<keyword evidence="2" id="KW-1185">Reference proteome</keyword>